<dbReference type="Proteomes" id="UP000277204">
    <property type="component" value="Unassembled WGS sequence"/>
</dbReference>
<organism evidence="1 2">
    <name type="scientific">Schistosoma margrebowiei</name>
    <dbReference type="NCBI Taxonomy" id="48269"/>
    <lineage>
        <taxon>Eukaryota</taxon>
        <taxon>Metazoa</taxon>
        <taxon>Spiralia</taxon>
        <taxon>Lophotrochozoa</taxon>
        <taxon>Platyhelminthes</taxon>
        <taxon>Trematoda</taxon>
        <taxon>Digenea</taxon>
        <taxon>Strigeidida</taxon>
        <taxon>Schistosomatoidea</taxon>
        <taxon>Schistosomatidae</taxon>
        <taxon>Schistosoma</taxon>
    </lineage>
</organism>
<evidence type="ECO:0000313" key="2">
    <source>
        <dbReference type="Proteomes" id="UP000277204"/>
    </source>
</evidence>
<gene>
    <name evidence="1" type="ORF">SMRZ_LOCUS19939</name>
</gene>
<sequence>MIEQTALQRFSRAFLRHADKVNELKITLNDSLQTLQDLQEEQEEMIMEDNWKEFREALTSTCQEVLGCKKHHHKEWFSMEKVNKK</sequence>
<dbReference type="EMBL" id="UZAI01018126">
    <property type="protein sequence ID" value="VDP33534.1"/>
    <property type="molecule type" value="Genomic_DNA"/>
</dbReference>
<proteinExistence type="predicted"/>
<evidence type="ECO:0000313" key="1">
    <source>
        <dbReference type="EMBL" id="VDP33534.1"/>
    </source>
</evidence>
<protein>
    <submittedName>
        <fullName evidence="1">Uncharacterized protein</fullName>
    </submittedName>
</protein>
<keyword evidence="2" id="KW-1185">Reference proteome</keyword>
<name>A0A183MV64_9TREM</name>
<accession>A0A183MV64</accession>
<reference evidence="1 2" key="1">
    <citation type="submission" date="2018-11" db="EMBL/GenBank/DDBJ databases">
        <authorList>
            <consortium name="Pathogen Informatics"/>
        </authorList>
    </citation>
    <scope>NUCLEOTIDE SEQUENCE [LARGE SCALE GENOMIC DNA]</scope>
    <source>
        <strain evidence="1 2">Zambia</strain>
    </source>
</reference>
<dbReference type="AlphaFoldDB" id="A0A183MV64"/>